<evidence type="ECO:0000313" key="8">
    <source>
        <dbReference type="EMBL" id="KAL0637482.1"/>
    </source>
</evidence>
<evidence type="ECO:0000256" key="2">
    <source>
        <dbReference type="ARBA" id="ARBA00009863"/>
    </source>
</evidence>
<dbReference type="PANTHER" id="PTHR12810:SF0">
    <property type="entry name" value="SMALL RIBOSOMAL SUBUNIT PROTEIN MS29"/>
    <property type="match status" value="1"/>
</dbReference>
<organism evidence="8 9">
    <name type="scientific">Discina gigas</name>
    <dbReference type="NCBI Taxonomy" id="1032678"/>
    <lineage>
        <taxon>Eukaryota</taxon>
        <taxon>Fungi</taxon>
        <taxon>Dikarya</taxon>
        <taxon>Ascomycota</taxon>
        <taxon>Pezizomycotina</taxon>
        <taxon>Pezizomycetes</taxon>
        <taxon>Pezizales</taxon>
        <taxon>Discinaceae</taxon>
        <taxon>Discina</taxon>
    </lineage>
</organism>
<dbReference type="Proteomes" id="UP001447188">
    <property type="component" value="Unassembled WGS sequence"/>
</dbReference>
<evidence type="ECO:0000256" key="7">
    <source>
        <dbReference type="ARBA" id="ARBA00035140"/>
    </source>
</evidence>
<comment type="caution">
    <text evidence="8">The sequence shown here is derived from an EMBL/GenBank/DDBJ whole genome shotgun (WGS) entry which is preliminary data.</text>
</comment>
<gene>
    <name evidence="8" type="ORF">Q9L58_003537</name>
</gene>
<dbReference type="EMBL" id="JBBBZM010000034">
    <property type="protein sequence ID" value="KAL0637482.1"/>
    <property type="molecule type" value="Genomic_DNA"/>
</dbReference>
<keyword evidence="5" id="KW-0496">Mitochondrion</keyword>
<dbReference type="Pfam" id="PF10236">
    <property type="entry name" value="DAP3"/>
    <property type="match status" value="1"/>
</dbReference>
<keyword evidence="3" id="KW-0809">Transit peptide</keyword>
<keyword evidence="4" id="KW-0689">Ribosomal protein</keyword>
<reference evidence="8 9" key="1">
    <citation type="submission" date="2024-02" db="EMBL/GenBank/DDBJ databases">
        <title>Discinaceae phylogenomics.</title>
        <authorList>
            <person name="Dirks A.C."/>
            <person name="James T.Y."/>
        </authorList>
    </citation>
    <scope>NUCLEOTIDE SEQUENCE [LARGE SCALE GENOMIC DNA]</scope>
    <source>
        <strain evidence="8 9">ACD0624</strain>
    </source>
</reference>
<accession>A0ABR3GP23</accession>
<evidence type="ECO:0000256" key="4">
    <source>
        <dbReference type="ARBA" id="ARBA00022980"/>
    </source>
</evidence>
<protein>
    <recommendedName>
        <fullName evidence="7">Small ribosomal subunit protein mS29</fullName>
    </recommendedName>
</protein>
<evidence type="ECO:0000256" key="5">
    <source>
        <dbReference type="ARBA" id="ARBA00023128"/>
    </source>
</evidence>
<evidence type="ECO:0000256" key="6">
    <source>
        <dbReference type="ARBA" id="ARBA00023274"/>
    </source>
</evidence>
<comment type="subcellular location">
    <subcellularLocation>
        <location evidence="1">Mitochondrion</location>
    </subcellularLocation>
</comment>
<evidence type="ECO:0000256" key="3">
    <source>
        <dbReference type="ARBA" id="ARBA00022946"/>
    </source>
</evidence>
<comment type="similarity">
    <text evidence="2">Belongs to the mitochondrion-specific ribosomal protein mS29 family.</text>
</comment>
<sequence>MALTSCWRCLRLPRLLNAPANRVVLHPLPLRPRSAPFTTASALLANPPKKQNSGQGHQKAIMAKQKTTTNKYHHKKKKMDVSAKQLFEIGERKRIRKNIVLSNTSAPVVPLPEMMLDICGRGETEGTVFQIPDSVLDSLKALGAFKTGQHWPYFQRPSTLVRKGSVEIGKLISWINEEGIAEGEERYARRILDGTRGSGRSIVLAQAMNWAIQSNWVVIAIPDAQELVIGHTEYEFDPAWSLWVQKEYTAALLGRILKANSTVLGRLEPVEDHKMGKTETSPSTLAKLVNIGVQDPQISNDVFMALLKELSTPGRPPVLFALDNLGQISLPSAYRDTAFELIHAHDLALPNTFLSYLSGASRFPRGLTLAATSSVCSKTKDLTHALRGVEHGPWDKVDERIAKSVEGAGLVELEKLSKEEVKAIMEWYNAGGVLRQPVTIESVTEQYAISSGNPKELFRNCLRLKY</sequence>
<dbReference type="InterPro" id="IPR019368">
    <property type="entry name" value="Ribosomal_mS29"/>
</dbReference>
<dbReference type="PANTHER" id="PTHR12810">
    <property type="entry name" value="MITOCHONDRIAL 28S RIBOSOMAL PROTEIN S29"/>
    <property type="match status" value="1"/>
</dbReference>
<keyword evidence="9" id="KW-1185">Reference proteome</keyword>
<name>A0ABR3GP23_9PEZI</name>
<evidence type="ECO:0000256" key="1">
    <source>
        <dbReference type="ARBA" id="ARBA00004173"/>
    </source>
</evidence>
<proteinExistence type="inferred from homology"/>
<evidence type="ECO:0000313" key="9">
    <source>
        <dbReference type="Proteomes" id="UP001447188"/>
    </source>
</evidence>
<keyword evidence="6" id="KW-0687">Ribonucleoprotein</keyword>